<sequence length="262" mass="28033">MQNIRLAFIVFLISALTACANFYDGQPPAPVFGGETDDPYANEPYDNAQNVPDQAAQQPPKVLETKPLEGGNKTPEMVEINPNLPPPADLGGAPEQSAGSTDPFGIGQPSEDPQMPETEPPAEQPKPNEIVQLVAPPVPEAPKGPAELVPLETFAPQSPAVGSLLLAANENSQGGNLDSAVSSIERAIRIEPRNAALYYKLAVLRLKQSKPRLAEDIARKAALLAVNDNALKKHSWLLIANARELQKNVDGAKKAKEEADKY</sequence>
<dbReference type="RefSeq" id="WP_023493599.1">
    <property type="nucleotide sequence ID" value="NZ_AYLO01000021.1"/>
</dbReference>
<protein>
    <submittedName>
        <fullName evidence="3">Uncharacterized protein</fullName>
    </submittedName>
</protein>
<dbReference type="PATRIC" id="fig|1116472.3.peg.709"/>
<feature type="region of interest" description="Disordered" evidence="1">
    <location>
        <begin position="30"/>
        <end position="125"/>
    </location>
</feature>
<evidence type="ECO:0000313" key="3">
    <source>
        <dbReference type="EMBL" id="ESS73417.1"/>
    </source>
</evidence>
<evidence type="ECO:0000256" key="1">
    <source>
        <dbReference type="SAM" id="MobiDB-lite"/>
    </source>
</evidence>
<organism evidence="3 4">
    <name type="scientific">Methyloglobulus morosus KoM1</name>
    <dbReference type="NCBI Taxonomy" id="1116472"/>
    <lineage>
        <taxon>Bacteria</taxon>
        <taxon>Pseudomonadati</taxon>
        <taxon>Pseudomonadota</taxon>
        <taxon>Gammaproteobacteria</taxon>
        <taxon>Methylococcales</taxon>
        <taxon>Methylococcaceae</taxon>
        <taxon>Methyloglobulus</taxon>
    </lineage>
</organism>
<dbReference type="Proteomes" id="UP000017842">
    <property type="component" value="Unassembled WGS sequence"/>
</dbReference>
<evidence type="ECO:0000313" key="4">
    <source>
        <dbReference type="Proteomes" id="UP000017842"/>
    </source>
</evidence>
<keyword evidence="4" id="KW-1185">Reference proteome</keyword>
<dbReference type="Gene3D" id="1.25.40.10">
    <property type="entry name" value="Tetratricopeptide repeat domain"/>
    <property type="match status" value="1"/>
</dbReference>
<dbReference type="AlphaFoldDB" id="V5C4K4"/>
<dbReference type="SUPFAM" id="SSF48452">
    <property type="entry name" value="TPR-like"/>
    <property type="match status" value="1"/>
</dbReference>
<dbReference type="eggNOG" id="COG0457">
    <property type="taxonomic scope" value="Bacteria"/>
</dbReference>
<accession>V5C4K4</accession>
<comment type="caution">
    <text evidence="3">The sequence shown here is derived from an EMBL/GenBank/DDBJ whole genome shotgun (WGS) entry which is preliminary data.</text>
</comment>
<dbReference type="OrthoDB" id="5570544at2"/>
<name>V5C4K4_9GAMM</name>
<feature type="signal peptide" evidence="2">
    <location>
        <begin position="1"/>
        <end position="20"/>
    </location>
</feature>
<reference evidence="3 4" key="1">
    <citation type="journal article" date="2013" name="Genome Announc.">
        <title>Draft Genome Sequence of the Methanotrophic Gammaproteobacterium Methyloglobulus morosus DSM 22980 Strain KoM1.</title>
        <authorList>
            <person name="Poehlein A."/>
            <person name="Deutzmann J.S."/>
            <person name="Daniel R."/>
            <person name="Simeonova D.D."/>
        </authorList>
    </citation>
    <scope>NUCLEOTIDE SEQUENCE [LARGE SCALE GENOMIC DNA]</scope>
    <source>
        <strain evidence="3 4">KoM1</strain>
    </source>
</reference>
<dbReference type="EMBL" id="AYLO01000021">
    <property type="protein sequence ID" value="ESS73417.1"/>
    <property type="molecule type" value="Genomic_DNA"/>
</dbReference>
<feature type="chain" id="PRO_5004731764" evidence="2">
    <location>
        <begin position="21"/>
        <end position="262"/>
    </location>
</feature>
<keyword evidence="2" id="KW-0732">Signal</keyword>
<proteinExistence type="predicted"/>
<dbReference type="PROSITE" id="PS51257">
    <property type="entry name" value="PROKAR_LIPOPROTEIN"/>
    <property type="match status" value="1"/>
</dbReference>
<feature type="compositionally biased region" description="Polar residues" evidence="1">
    <location>
        <begin position="47"/>
        <end position="57"/>
    </location>
</feature>
<evidence type="ECO:0000256" key="2">
    <source>
        <dbReference type="SAM" id="SignalP"/>
    </source>
</evidence>
<gene>
    <name evidence="3" type="ORF">MGMO_21c00070</name>
</gene>
<dbReference type="STRING" id="1116472.MGMO_21c00070"/>
<dbReference type="InterPro" id="IPR011990">
    <property type="entry name" value="TPR-like_helical_dom_sf"/>
</dbReference>